<dbReference type="EMBL" id="LT963352">
    <property type="protein sequence ID" value="SOR77242.1"/>
    <property type="molecule type" value="Genomic_DNA"/>
</dbReference>
<sequence>MTHRYAPGHPSATRCTTPRGPRRTTSSTQPPRTADATALHGRRAAARGGYRLAASPKIPGTVTAINVRALGGAIPEGVDEEATAFSRTGAACGSEAECRRLTELKAARDPRNLFRHNKNIAPSQLR</sequence>
<proteinExistence type="predicted"/>
<gene>
    <name evidence="3" type="ORF">SCNRRL3882_0717</name>
</gene>
<dbReference type="RefSeq" id="WP_158688441.1">
    <property type="nucleotide sequence ID" value="NZ_LT962942.1"/>
</dbReference>
<dbReference type="Pfam" id="PF08031">
    <property type="entry name" value="BBE"/>
    <property type="match status" value="1"/>
</dbReference>
<evidence type="ECO:0000256" key="1">
    <source>
        <dbReference type="SAM" id="MobiDB-lite"/>
    </source>
</evidence>
<protein>
    <recommendedName>
        <fullName evidence="2">Berberine/berberine-like domain-containing protein</fullName>
    </recommendedName>
</protein>
<dbReference type="InterPro" id="IPR012951">
    <property type="entry name" value="BBE"/>
</dbReference>
<evidence type="ECO:0000259" key="2">
    <source>
        <dbReference type="Pfam" id="PF08031"/>
    </source>
</evidence>
<dbReference type="GO" id="GO:0016491">
    <property type="term" value="F:oxidoreductase activity"/>
    <property type="evidence" value="ECO:0007669"/>
    <property type="project" value="InterPro"/>
</dbReference>
<evidence type="ECO:0000313" key="4">
    <source>
        <dbReference type="Proteomes" id="UP000235464"/>
    </source>
</evidence>
<dbReference type="Proteomes" id="UP000235464">
    <property type="component" value="Chromosome I"/>
</dbReference>
<dbReference type="AlphaFoldDB" id="A0A2N9B1R1"/>
<organism evidence="3 4">
    <name type="scientific">Streptomyces chartreusis NRRL 3882</name>
    <dbReference type="NCBI Taxonomy" id="1079985"/>
    <lineage>
        <taxon>Bacteria</taxon>
        <taxon>Bacillati</taxon>
        <taxon>Actinomycetota</taxon>
        <taxon>Actinomycetes</taxon>
        <taxon>Kitasatosporales</taxon>
        <taxon>Streptomycetaceae</taxon>
        <taxon>Streptomyces</taxon>
    </lineage>
</organism>
<feature type="region of interest" description="Disordered" evidence="1">
    <location>
        <begin position="1"/>
        <end position="43"/>
    </location>
</feature>
<keyword evidence="4" id="KW-1185">Reference proteome</keyword>
<name>A0A2N9B1R1_STRCX</name>
<dbReference type="OrthoDB" id="9775082at2"/>
<feature type="domain" description="Berberine/berberine-like" evidence="2">
    <location>
        <begin position="98"/>
        <end position="120"/>
    </location>
</feature>
<evidence type="ECO:0000313" key="3">
    <source>
        <dbReference type="EMBL" id="SOR77242.1"/>
    </source>
</evidence>
<accession>A0A2N9B1R1</accession>
<dbReference type="GO" id="GO:0050660">
    <property type="term" value="F:flavin adenine dinucleotide binding"/>
    <property type="evidence" value="ECO:0007669"/>
    <property type="project" value="InterPro"/>
</dbReference>
<reference evidence="4" key="1">
    <citation type="submission" date="2017-11" db="EMBL/GenBank/DDBJ databases">
        <authorList>
            <person name="Wibberg D."/>
        </authorList>
    </citation>
    <scope>NUCLEOTIDE SEQUENCE [LARGE SCALE GENOMIC DNA]</scope>
</reference>
<feature type="compositionally biased region" description="Low complexity" evidence="1">
    <location>
        <begin position="13"/>
        <end position="39"/>
    </location>
</feature>